<gene>
    <name evidence="2" type="ORF">RHGRI_002354</name>
</gene>
<evidence type="ECO:0008006" key="4">
    <source>
        <dbReference type="Google" id="ProtNLM"/>
    </source>
</evidence>
<feature type="region of interest" description="Disordered" evidence="1">
    <location>
        <begin position="111"/>
        <end position="134"/>
    </location>
</feature>
<evidence type="ECO:0000313" key="2">
    <source>
        <dbReference type="EMBL" id="KAG5566784.1"/>
    </source>
</evidence>
<name>A0AAV6LRZ4_9ERIC</name>
<protein>
    <recommendedName>
        <fullName evidence="4">RNA ligase</fullName>
    </recommendedName>
</protein>
<evidence type="ECO:0000313" key="3">
    <source>
        <dbReference type="Proteomes" id="UP000823749"/>
    </source>
</evidence>
<dbReference type="PANTHER" id="PTHR35460">
    <property type="entry name" value="TRNA LIGASE 1"/>
    <property type="match status" value="1"/>
</dbReference>
<feature type="compositionally biased region" description="Polar residues" evidence="1">
    <location>
        <begin position="111"/>
        <end position="127"/>
    </location>
</feature>
<reference evidence="2" key="1">
    <citation type="submission" date="2020-08" db="EMBL/GenBank/DDBJ databases">
        <title>Plant Genome Project.</title>
        <authorList>
            <person name="Zhang R.-G."/>
        </authorList>
    </citation>
    <scope>NUCLEOTIDE SEQUENCE</scope>
    <source>
        <strain evidence="2">WSP0</strain>
        <tissue evidence="2">Leaf</tissue>
    </source>
</reference>
<dbReference type="AlphaFoldDB" id="A0AAV6LRZ4"/>
<dbReference type="GO" id="GO:0003972">
    <property type="term" value="F:RNA ligase (ATP) activity"/>
    <property type="evidence" value="ECO:0007669"/>
    <property type="project" value="InterPro"/>
</dbReference>
<accession>A0AAV6LRZ4</accession>
<dbReference type="EMBL" id="JACTNZ010000001">
    <property type="protein sequence ID" value="KAG5566784.1"/>
    <property type="molecule type" value="Genomic_DNA"/>
</dbReference>
<sequence>MSGSQRLFCVFNLKLSSSSPPSSSPSLSSRTFLFSHSAPFHSRSLRFLTSLCRPAMQHNQRRIGHREQRWKEKPGSSWTSPCSDSVSAGAAEPITSRLGATSIAENSGHTHAATPSIQFGSVGSQNRGPVEGHHAVWKPRSYGTVRGATAVEVEKAPADQTAEKTSADLSKLFKSNILENFTVENTYSLAQIRATFYPKFENEKSDQEKLQPLWMTEKCPINVALWYSCGMNHFAVSRPFSLKKWKLDFACFGIGNAQGKDEDDRDGVQRFGNYGVVVTAVAELGNGKPMFYSTPDIIAFCREWRLPTNHIWLFSTRKSVTSFFAAYDALCEEGTAVPVCKALDEVADISVPGSKDHIKVQGEILEGLVARIVSHESSKHMEQVLSDFPLQPFEGANLDLGPSLREICAANRSNENQEMFRLMRERHFSAAFKCYHNFHKVGSASTDDLYFKMVIHVHNDSVFRRYQKEMRNKPGLWPLYRGFFVDINLFKANKEKVAEMAKNSNDLVENVNNSDGTSRKDGLADEDANLMIKLKFLTYKLRTFLIRNGLSILFKQGPAAYKTYYLRQMKIWNTSQEKQKQLSKMLDEWAVYIQRKYGKKALSSSTYLSEAEPFLEQYAKRSQQNQALIGSAGNLVSAEDFMAIVEGGRDEEGDLDTVKEEAPPSPRIPGCAKSALCKEIVNAPGGLGDDRPVNSLMGDLIKRKYWDKVNEQCRRKHYSVILADKNAPNEEVWSRIEEMCRNTRASAVPVVPDSEGQELKEKRRFPSYMRQLATNASKLKKSQSEIPDMLRHQLKGTETNPFSLDALSVFMFRVLQRTNHPSRKEFEGELIERFGSLVKMPLLKPDRSPLPDSLKSILEEGINLFKLHQTRHGRLESTKGSYANDWAKWEKQLRETLCASADYLNSIQVPFEVAVEQVVEQLRSVVKGDYKMPSTQKRKSGNIIFAALAEKNPQIKDFLGDKNMETNLKKAHVTLAHKAVHSVSAVANYGVFIDREVPVEMTALLFSDKMAALETCLGSVDGEKIISKNEWPHSTLWTGKGVAAKDANLLPQLHSEGKAIRIDIDPPITITGIVQFY</sequence>
<feature type="compositionally biased region" description="Basic and acidic residues" evidence="1">
    <location>
        <begin position="65"/>
        <end position="74"/>
    </location>
</feature>
<dbReference type="Proteomes" id="UP000823749">
    <property type="component" value="Chromosome 1"/>
</dbReference>
<keyword evidence="3" id="KW-1185">Reference proteome</keyword>
<dbReference type="PANTHER" id="PTHR35460:SF1">
    <property type="entry name" value="TRNA LIGASE 1"/>
    <property type="match status" value="1"/>
</dbReference>
<proteinExistence type="predicted"/>
<feature type="compositionally biased region" description="Polar residues" evidence="1">
    <location>
        <begin position="76"/>
        <end position="86"/>
    </location>
</feature>
<dbReference type="GO" id="GO:0006388">
    <property type="term" value="P:tRNA splicing, via endonucleolytic cleavage and ligation"/>
    <property type="evidence" value="ECO:0007669"/>
    <property type="project" value="InterPro"/>
</dbReference>
<feature type="region of interest" description="Disordered" evidence="1">
    <location>
        <begin position="58"/>
        <end position="90"/>
    </location>
</feature>
<dbReference type="InterPro" id="IPR038837">
    <property type="entry name" value="tRNA_ligase_1"/>
</dbReference>
<comment type="caution">
    <text evidence="2">The sequence shown here is derived from an EMBL/GenBank/DDBJ whole genome shotgun (WGS) entry which is preliminary data.</text>
</comment>
<evidence type="ECO:0000256" key="1">
    <source>
        <dbReference type="SAM" id="MobiDB-lite"/>
    </source>
</evidence>
<organism evidence="2 3">
    <name type="scientific">Rhododendron griersonianum</name>
    <dbReference type="NCBI Taxonomy" id="479676"/>
    <lineage>
        <taxon>Eukaryota</taxon>
        <taxon>Viridiplantae</taxon>
        <taxon>Streptophyta</taxon>
        <taxon>Embryophyta</taxon>
        <taxon>Tracheophyta</taxon>
        <taxon>Spermatophyta</taxon>
        <taxon>Magnoliopsida</taxon>
        <taxon>eudicotyledons</taxon>
        <taxon>Gunneridae</taxon>
        <taxon>Pentapetalae</taxon>
        <taxon>asterids</taxon>
        <taxon>Ericales</taxon>
        <taxon>Ericaceae</taxon>
        <taxon>Ericoideae</taxon>
        <taxon>Rhodoreae</taxon>
        <taxon>Rhododendron</taxon>
    </lineage>
</organism>